<comment type="catalytic activity">
    <reaction evidence="5">
        <text>The enzyme specifically hydrolyzes (1-&gt;4)-beta-D-galactosidic linkages in type I arabinogalactans.</text>
        <dbReference type="EC" id="3.2.1.89"/>
    </reaction>
</comment>
<keyword evidence="3 5" id="KW-0378">Hydrolase</keyword>
<comment type="similarity">
    <text evidence="1">Belongs to the glycosyl hydrolase 2 family.</text>
</comment>
<dbReference type="Gene3D" id="2.60.40.10">
    <property type="entry name" value="Immunoglobulins"/>
    <property type="match status" value="1"/>
</dbReference>
<keyword evidence="4 5" id="KW-0326">Glycosidase</keyword>
<evidence type="ECO:0000256" key="5">
    <source>
        <dbReference type="RuleBase" id="RU361192"/>
    </source>
</evidence>
<evidence type="ECO:0000256" key="3">
    <source>
        <dbReference type="ARBA" id="ARBA00022801"/>
    </source>
</evidence>
<dbReference type="EMBL" id="JBHUHZ010000004">
    <property type="protein sequence ID" value="MFD2164412.1"/>
    <property type="molecule type" value="Genomic_DNA"/>
</dbReference>
<dbReference type="InterPro" id="IPR013783">
    <property type="entry name" value="Ig-like_fold"/>
</dbReference>
<dbReference type="Proteomes" id="UP001597387">
    <property type="component" value="Unassembled WGS sequence"/>
</dbReference>
<dbReference type="PANTHER" id="PTHR34983">
    <property type="entry name" value="ARABINOGALACTAN ENDO-BETA-1,4-GALACTANASE A"/>
    <property type="match status" value="1"/>
</dbReference>
<comment type="caution">
    <text evidence="7">The sequence shown here is derived from an EMBL/GenBank/DDBJ whole genome shotgun (WGS) entry which is preliminary data.</text>
</comment>
<dbReference type="RefSeq" id="WP_255901787.1">
    <property type="nucleotide sequence ID" value="NZ_JAFMZO010000002.1"/>
</dbReference>
<dbReference type="InterPro" id="IPR011683">
    <property type="entry name" value="Glyco_hydro_53"/>
</dbReference>
<reference evidence="8" key="1">
    <citation type="journal article" date="2019" name="Int. J. Syst. Evol. Microbiol.">
        <title>The Global Catalogue of Microorganisms (GCM) 10K type strain sequencing project: providing services to taxonomists for standard genome sequencing and annotation.</title>
        <authorList>
            <consortium name="The Broad Institute Genomics Platform"/>
            <consortium name="The Broad Institute Genome Sequencing Center for Infectious Disease"/>
            <person name="Wu L."/>
            <person name="Ma J."/>
        </authorList>
    </citation>
    <scope>NUCLEOTIDE SEQUENCE [LARGE SCALE GENOMIC DNA]</scope>
    <source>
        <strain evidence="8">KCTC 42217</strain>
    </source>
</reference>
<dbReference type="SUPFAM" id="SSF49373">
    <property type="entry name" value="Invasin/intimin cell-adhesion fragments"/>
    <property type="match status" value="1"/>
</dbReference>
<dbReference type="PANTHER" id="PTHR34983:SF2">
    <property type="entry name" value="ENDO-BETA-1,4-GALACTANASE"/>
    <property type="match status" value="1"/>
</dbReference>
<accession>A0ABW4ZS29</accession>
<evidence type="ECO:0000259" key="6">
    <source>
        <dbReference type="Pfam" id="PF18565"/>
    </source>
</evidence>
<sequence>MSNFFKLLVSTTTVLTFYSQDVKAQVAKPTEIQITAYRTTIFADGKDEVLIVAKLIDNKGNEVSGVSKPVSYKVSGDAKIISINGVNAESMRTDTTWKANLAGKANIILKAGKSRSIIKFKANGDSLREGATEIHSIQPGKPTKVTTASYKPKTISDKILGADISFLPQNEARGAKYSDNGVEKDALVILKDHGINYIRIRLFNNPSQPRGYSPNRGFCDLENTKKLAKRVKAAGMKFLLDFHYSDNWADPQQQRKPLAWVGKDFAAIKDSVEAFTKYAMQQLKDQGTEPDMVQVGNEVNHGMIWPDGHINNLDSLAQLFYAGFKGVKAVSPNATIMLHVALGGQIEESEFFYDAMAKRNVPYDIIGLSYYPKWHGTPEDLKKNMAALSKKYNRQIMVAEYSQMKPLVNEIAFTVPGGKGIGSFIWEPLSWGEAVFDRTGKSNEYLHQFTPISEKYLK</sequence>
<dbReference type="SUPFAM" id="SSF51445">
    <property type="entry name" value="(Trans)glycosidases"/>
    <property type="match status" value="1"/>
</dbReference>
<gene>
    <name evidence="7" type="ORF">ACFSJU_18545</name>
</gene>
<evidence type="ECO:0000313" key="7">
    <source>
        <dbReference type="EMBL" id="MFD2164412.1"/>
    </source>
</evidence>
<dbReference type="InterPro" id="IPR040605">
    <property type="entry name" value="Glyco_hydro2_dom5"/>
</dbReference>
<dbReference type="Pfam" id="PF07745">
    <property type="entry name" value="Glyco_hydro_53"/>
    <property type="match status" value="1"/>
</dbReference>
<evidence type="ECO:0000256" key="1">
    <source>
        <dbReference type="ARBA" id="ARBA00007401"/>
    </source>
</evidence>
<comment type="similarity">
    <text evidence="2 5">Belongs to the glycosyl hydrolase 53 family.</text>
</comment>
<name>A0ABW4ZS29_9SPHI</name>
<dbReference type="Gene3D" id="3.20.20.80">
    <property type="entry name" value="Glycosidases"/>
    <property type="match status" value="1"/>
</dbReference>
<dbReference type="EC" id="3.2.1.89" evidence="5"/>
<keyword evidence="8" id="KW-1185">Reference proteome</keyword>
<feature type="domain" description="Glycoside hydrolase family 2" evidence="6">
    <location>
        <begin position="32"/>
        <end position="130"/>
    </location>
</feature>
<dbReference type="GO" id="GO:0016787">
    <property type="term" value="F:hydrolase activity"/>
    <property type="evidence" value="ECO:0007669"/>
    <property type="project" value="UniProtKB-KW"/>
</dbReference>
<evidence type="ECO:0000256" key="2">
    <source>
        <dbReference type="ARBA" id="ARBA00010687"/>
    </source>
</evidence>
<dbReference type="InterPro" id="IPR008964">
    <property type="entry name" value="Invasin/intimin_cell_adhesion"/>
</dbReference>
<protein>
    <recommendedName>
        <fullName evidence="5">Arabinogalactan endo-beta-1,4-galactanase</fullName>
        <ecNumber evidence="5">3.2.1.89</ecNumber>
    </recommendedName>
</protein>
<evidence type="ECO:0000256" key="4">
    <source>
        <dbReference type="ARBA" id="ARBA00023295"/>
    </source>
</evidence>
<dbReference type="Pfam" id="PF18565">
    <property type="entry name" value="Glyco_hydro2_C5"/>
    <property type="match status" value="1"/>
</dbReference>
<organism evidence="7 8">
    <name type="scientific">Paradesertivirga mongoliensis</name>
    <dbReference type="NCBI Taxonomy" id="2100740"/>
    <lineage>
        <taxon>Bacteria</taxon>
        <taxon>Pseudomonadati</taxon>
        <taxon>Bacteroidota</taxon>
        <taxon>Sphingobacteriia</taxon>
        <taxon>Sphingobacteriales</taxon>
        <taxon>Sphingobacteriaceae</taxon>
        <taxon>Paradesertivirga</taxon>
    </lineage>
</organism>
<dbReference type="InterPro" id="IPR017853">
    <property type="entry name" value="GH"/>
</dbReference>
<evidence type="ECO:0000313" key="8">
    <source>
        <dbReference type="Proteomes" id="UP001597387"/>
    </source>
</evidence>
<proteinExistence type="inferred from homology"/>